<proteinExistence type="predicted"/>
<dbReference type="GO" id="GO:0004519">
    <property type="term" value="F:endonuclease activity"/>
    <property type="evidence" value="ECO:0007669"/>
    <property type="project" value="UniProtKB-KW"/>
</dbReference>
<feature type="domain" description="HNH" evidence="1">
    <location>
        <begin position="136"/>
        <end position="173"/>
    </location>
</feature>
<reference evidence="2 3" key="1">
    <citation type="submission" date="2022-11" db="EMBL/GenBank/DDBJ databases">
        <title>Study of microbial diversity in lake waters.</title>
        <authorList>
            <person name="Zhang J."/>
        </authorList>
    </citation>
    <scope>NUCLEOTIDE SEQUENCE [LARGE SCALE GENOMIC DNA]</scope>
    <source>
        <strain evidence="2 3">DT12</strain>
    </source>
</reference>
<name>A0ABT3X0A6_9BACL</name>
<dbReference type="EMBL" id="JAPMLT010000002">
    <property type="protein sequence ID" value="MCX7569197.1"/>
    <property type="molecule type" value="Genomic_DNA"/>
</dbReference>
<gene>
    <name evidence="2" type="ORF">OS242_04430</name>
</gene>
<protein>
    <submittedName>
        <fullName evidence="2">HNH endonuclease signature motif containing protein</fullName>
    </submittedName>
</protein>
<organism evidence="2 3">
    <name type="scientific">Tumebacillus lacus</name>
    <dbReference type="NCBI Taxonomy" id="2995335"/>
    <lineage>
        <taxon>Bacteria</taxon>
        <taxon>Bacillati</taxon>
        <taxon>Bacillota</taxon>
        <taxon>Bacilli</taxon>
        <taxon>Bacillales</taxon>
        <taxon>Alicyclobacillaceae</taxon>
        <taxon>Tumebacillus</taxon>
    </lineage>
</organism>
<dbReference type="CDD" id="cd00085">
    <property type="entry name" value="HNHc"/>
    <property type="match status" value="1"/>
</dbReference>
<sequence>MLPFSIEEIMSAFPKAPDGGFLSSFEEEFKDFMLKRLIATYIPNRLPTTDVVRLSKYIKCLVGEVQGSELANNQQFISYLVVQSINYHNRDRKIDRIEHNNFCNSCSVSFSTGHIGLERNNIMDVLNPGTYFSNIDKNNDIQIDHISPISKLGTGSAGNLQVLCFVCNSGKSDLFASVDKMNTFSERVEIERYNEFVESERNYVTGSTKADKNFFPFRLFYRVLNRDRSCVLCKGENVSSLTIMPVQKKTLYTYDNLLTVCYSCLEENDPVREVRFVRSTSTE</sequence>
<dbReference type="Pfam" id="PF01844">
    <property type="entry name" value="HNH"/>
    <property type="match status" value="1"/>
</dbReference>
<keyword evidence="2" id="KW-0255">Endonuclease</keyword>
<dbReference type="InterPro" id="IPR002711">
    <property type="entry name" value="HNH"/>
</dbReference>
<evidence type="ECO:0000259" key="1">
    <source>
        <dbReference type="Pfam" id="PF01844"/>
    </source>
</evidence>
<dbReference type="InterPro" id="IPR003615">
    <property type="entry name" value="HNH_nuc"/>
</dbReference>
<dbReference type="Gene3D" id="1.10.30.50">
    <property type="match status" value="1"/>
</dbReference>
<keyword evidence="2" id="KW-0540">Nuclease</keyword>
<evidence type="ECO:0000313" key="3">
    <source>
        <dbReference type="Proteomes" id="UP001208017"/>
    </source>
</evidence>
<accession>A0ABT3X0A6</accession>
<dbReference type="Proteomes" id="UP001208017">
    <property type="component" value="Unassembled WGS sequence"/>
</dbReference>
<keyword evidence="3" id="KW-1185">Reference proteome</keyword>
<dbReference type="RefSeq" id="WP_267150448.1">
    <property type="nucleotide sequence ID" value="NZ_JAPMLT010000002.1"/>
</dbReference>
<evidence type="ECO:0000313" key="2">
    <source>
        <dbReference type="EMBL" id="MCX7569197.1"/>
    </source>
</evidence>
<comment type="caution">
    <text evidence="2">The sequence shown here is derived from an EMBL/GenBank/DDBJ whole genome shotgun (WGS) entry which is preliminary data.</text>
</comment>
<keyword evidence="2" id="KW-0378">Hydrolase</keyword>